<dbReference type="Pfam" id="PF16901">
    <property type="entry name" value="DAO_C"/>
    <property type="match status" value="1"/>
</dbReference>
<comment type="similarity">
    <text evidence="2 6">Belongs to the FAD-dependent glycerol-3-phosphate dehydrogenase family.</text>
</comment>
<dbReference type="Pfam" id="PF01266">
    <property type="entry name" value="DAO"/>
    <property type="match status" value="1"/>
</dbReference>
<dbReference type="PANTHER" id="PTHR11985:SF15">
    <property type="entry name" value="GLYCEROL-3-PHOSPHATE DEHYDROGENASE, MITOCHONDRIAL"/>
    <property type="match status" value="1"/>
</dbReference>
<organism evidence="9 10">
    <name type="scientific">Haematospirillum jordaniae</name>
    <dbReference type="NCBI Taxonomy" id="1549855"/>
    <lineage>
        <taxon>Bacteria</taxon>
        <taxon>Pseudomonadati</taxon>
        <taxon>Pseudomonadota</taxon>
        <taxon>Alphaproteobacteria</taxon>
        <taxon>Rhodospirillales</taxon>
        <taxon>Novispirillaceae</taxon>
        <taxon>Haematospirillum</taxon>
    </lineage>
</organism>
<protein>
    <recommendedName>
        <fullName evidence="6">Glycerol-3-phosphate dehydrogenase</fullName>
        <ecNumber evidence="6">1.1.5.3</ecNumber>
    </recommendedName>
</protein>
<dbReference type="PROSITE" id="PS00977">
    <property type="entry name" value="FAD_G3PDH_1"/>
    <property type="match status" value="1"/>
</dbReference>
<dbReference type="InterPro" id="IPR031656">
    <property type="entry name" value="DAO_C"/>
</dbReference>
<dbReference type="PRINTS" id="PR01001">
    <property type="entry name" value="FADG3PDH"/>
</dbReference>
<dbReference type="GeneID" id="53316952"/>
<dbReference type="AlphaFoldDB" id="A0A143DFX4"/>
<evidence type="ECO:0000259" key="8">
    <source>
        <dbReference type="Pfam" id="PF16901"/>
    </source>
</evidence>
<dbReference type="RefSeq" id="WP_066135195.1">
    <property type="nucleotide sequence ID" value="NZ_CP014525.1"/>
</dbReference>
<dbReference type="OrthoDB" id="9766796at2"/>
<dbReference type="NCBIfam" id="NF008899">
    <property type="entry name" value="PRK12266.1"/>
    <property type="match status" value="1"/>
</dbReference>
<dbReference type="Gene3D" id="3.30.9.10">
    <property type="entry name" value="D-Amino Acid Oxidase, subunit A, domain 2"/>
    <property type="match status" value="1"/>
</dbReference>
<dbReference type="GO" id="GO:0004368">
    <property type="term" value="F:glycerol-3-phosphate dehydrogenase (quinone) activity"/>
    <property type="evidence" value="ECO:0007669"/>
    <property type="project" value="UniProtKB-EC"/>
</dbReference>
<evidence type="ECO:0000313" key="10">
    <source>
        <dbReference type="Proteomes" id="UP000076066"/>
    </source>
</evidence>
<evidence type="ECO:0000256" key="2">
    <source>
        <dbReference type="ARBA" id="ARBA00007330"/>
    </source>
</evidence>
<dbReference type="NCBIfam" id="NF009906">
    <property type="entry name" value="PRK13369.1"/>
    <property type="match status" value="1"/>
</dbReference>
<dbReference type="GO" id="GO:0009331">
    <property type="term" value="C:glycerol-3-phosphate dehydrogenase (FAD) complex"/>
    <property type="evidence" value="ECO:0007669"/>
    <property type="project" value="UniProtKB-UniRule"/>
</dbReference>
<dbReference type="GO" id="GO:0046168">
    <property type="term" value="P:glycerol-3-phosphate catabolic process"/>
    <property type="evidence" value="ECO:0007669"/>
    <property type="project" value="TreeGrafter"/>
</dbReference>
<evidence type="ECO:0000256" key="1">
    <source>
        <dbReference type="ARBA" id="ARBA00001974"/>
    </source>
</evidence>
<sequence length="507" mass="56410">MTAHNAPYDLAVIGGGINGCGIARDAAGRGLSTYLCERDDLASATSSASTKLIHGGLRYLEHMQFRLVRESLAERDVLLRSAPHLVRPLFFILPWAPGLRPRWFLRFGLFLYDALGQRQILPASRALDLRVDPSGAPLLPAFQKGFEYADCWVDDARLVILNARDASRRGAVIDSGTRCIRARRDAGGWCLTVVSRDSSRERDVWAKVLVNASGPWVNDVMANVIDGASSHEGLRERVRLVCGSHIVVPKLFSHEKAYILQHTDRRVIFALPFEDDFTLIGTTDLDYSGDPSDACCSGEETAYLCAAVSRYFRHSVCPSDVIWTYSGVRPLYDDGASASHTVTRDYVLRVDRSSDMAPVLHVFGGKITTYRKLAESALERLREFFPDLGPSWTEVSCLPGGDFDPVDFDRHVADLLRAYPFLNARQAHRLFSAYGTCVNDLLGDASCWSDLGEAFGAGLTAREVQWMIQHEWAHSADDVLWRRSRLGLRVTRKESGALDAWIRSQVS</sequence>
<evidence type="ECO:0000256" key="6">
    <source>
        <dbReference type="RuleBase" id="RU361217"/>
    </source>
</evidence>
<name>A0A143DFX4_9PROT</name>
<feature type="domain" description="FAD dependent oxidoreductase" evidence="7">
    <location>
        <begin position="9"/>
        <end position="336"/>
    </location>
</feature>
<dbReference type="KEGG" id="hjo:AY555_07255"/>
<dbReference type="PANTHER" id="PTHR11985">
    <property type="entry name" value="GLYCEROL-3-PHOSPHATE DEHYDROGENASE"/>
    <property type="match status" value="1"/>
</dbReference>
<evidence type="ECO:0000313" key="9">
    <source>
        <dbReference type="EMBL" id="AMW35008.1"/>
    </source>
</evidence>
<dbReference type="STRING" id="1549855.AY555_07255"/>
<reference evidence="9 10" key="1">
    <citation type="submission" date="2016-02" db="EMBL/GenBank/DDBJ databases">
        <title>Complete Genome of H5569, the type strain of the newly described species Haematospirillium jordaniae.</title>
        <authorList>
            <person name="Nicholson A.C."/>
            <person name="Humrighouse B.W."/>
            <person name="Loparov V."/>
            <person name="McQuiston J.R."/>
        </authorList>
    </citation>
    <scope>NUCLEOTIDE SEQUENCE [LARGE SCALE GENOMIC DNA]</scope>
    <source>
        <strain evidence="9 10">H5569</strain>
    </source>
</reference>
<dbReference type="SUPFAM" id="SSF51905">
    <property type="entry name" value="FAD/NAD(P)-binding domain"/>
    <property type="match status" value="1"/>
</dbReference>
<dbReference type="EC" id="1.1.5.3" evidence="6"/>
<dbReference type="SUPFAM" id="SSF54373">
    <property type="entry name" value="FAD-linked reductases, C-terminal domain"/>
    <property type="match status" value="1"/>
</dbReference>
<keyword evidence="3 6" id="KW-0285">Flavoprotein</keyword>
<dbReference type="Gene3D" id="6.10.250.1890">
    <property type="match status" value="1"/>
</dbReference>
<comment type="cofactor">
    <cofactor evidence="1 6">
        <name>FAD</name>
        <dbReference type="ChEBI" id="CHEBI:57692"/>
    </cofactor>
</comment>
<comment type="catalytic activity">
    <reaction evidence="6">
        <text>a quinone + sn-glycerol 3-phosphate = dihydroxyacetone phosphate + a quinol</text>
        <dbReference type="Rhea" id="RHEA:18977"/>
        <dbReference type="ChEBI" id="CHEBI:24646"/>
        <dbReference type="ChEBI" id="CHEBI:57597"/>
        <dbReference type="ChEBI" id="CHEBI:57642"/>
        <dbReference type="ChEBI" id="CHEBI:132124"/>
        <dbReference type="EC" id="1.1.5.3"/>
    </reaction>
</comment>
<evidence type="ECO:0000256" key="3">
    <source>
        <dbReference type="ARBA" id="ARBA00022630"/>
    </source>
</evidence>
<dbReference type="EMBL" id="CP014525">
    <property type="protein sequence ID" value="AMW35008.1"/>
    <property type="molecule type" value="Genomic_DNA"/>
</dbReference>
<gene>
    <name evidence="9" type="ORF">AY555_07255</name>
</gene>
<dbReference type="PROSITE" id="PS00978">
    <property type="entry name" value="FAD_G3PDH_2"/>
    <property type="match status" value="1"/>
</dbReference>
<dbReference type="InterPro" id="IPR000447">
    <property type="entry name" value="G3P_DH_FAD-dep"/>
</dbReference>
<evidence type="ECO:0000256" key="4">
    <source>
        <dbReference type="ARBA" id="ARBA00022827"/>
    </source>
</evidence>
<dbReference type="Proteomes" id="UP000076066">
    <property type="component" value="Chromosome"/>
</dbReference>
<evidence type="ECO:0000256" key="5">
    <source>
        <dbReference type="ARBA" id="ARBA00023002"/>
    </source>
</evidence>
<feature type="domain" description="Alpha-glycerophosphate oxidase C-terminal" evidence="8">
    <location>
        <begin position="393"/>
        <end position="498"/>
    </location>
</feature>
<keyword evidence="10" id="KW-1185">Reference proteome</keyword>
<dbReference type="InterPro" id="IPR038299">
    <property type="entry name" value="DAO_C_sf"/>
</dbReference>
<dbReference type="Gene3D" id="1.10.8.870">
    <property type="entry name" value="Alpha-glycerophosphate oxidase, cap domain"/>
    <property type="match status" value="1"/>
</dbReference>
<dbReference type="Gene3D" id="3.50.50.60">
    <property type="entry name" value="FAD/NAD(P)-binding domain"/>
    <property type="match status" value="1"/>
</dbReference>
<proteinExistence type="inferred from homology"/>
<dbReference type="InterPro" id="IPR036188">
    <property type="entry name" value="FAD/NAD-bd_sf"/>
</dbReference>
<evidence type="ECO:0000259" key="7">
    <source>
        <dbReference type="Pfam" id="PF01266"/>
    </source>
</evidence>
<keyword evidence="5 6" id="KW-0560">Oxidoreductase</keyword>
<accession>A0A143DFX4</accession>
<dbReference type="InterPro" id="IPR006076">
    <property type="entry name" value="FAD-dep_OxRdtase"/>
</dbReference>
<keyword evidence="4" id="KW-0274">FAD</keyword>